<dbReference type="EMBL" id="KV918763">
    <property type="protein sequence ID" value="OSX81354.1"/>
    <property type="molecule type" value="Genomic_DNA"/>
</dbReference>
<evidence type="ECO:0000256" key="2">
    <source>
        <dbReference type="ARBA" id="ARBA00022448"/>
    </source>
</evidence>
<evidence type="ECO:0000256" key="11">
    <source>
        <dbReference type="SAM" id="Phobius"/>
    </source>
</evidence>
<keyword evidence="9 11" id="KW-0472">Membrane</keyword>
<evidence type="ECO:0000256" key="8">
    <source>
        <dbReference type="ARBA" id="ARBA00023065"/>
    </source>
</evidence>
<dbReference type="GO" id="GO:0015386">
    <property type="term" value="F:potassium:proton antiporter activity"/>
    <property type="evidence" value="ECO:0007669"/>
    <property type="project" value="TreeGrafter"/>
</dbReference>
<evidence type="ECO:0000256" key="10">
    <source>
        <dbReference type="ARBA" id="ARBA00023201"/>
    </source>
</evidence>
<protein>
    <recommendedName>
        <fullName evidence="12">Cation/H+ exchanger transmembrane domain-containing protein</fullName>
    </recommendedName>
</protein>
<evidence type="ECO:0000256" key="1">
    <source>
        <dbReference type="ARBA" id="ARBA00004651"/>
    </source>
</evidence>
<dbReference type="PANTHER" id="PTHR10110">
    <property type="entry name" value="SODIUM/HYDROGEN EXCHANGER"/>
    <property type="match status" value="1"/>
</dbReference>
<dbReference type="OrthoDB" id="196264at2759"/>
<feature type="transmembrane region" description="Helical" evidence="11">
    <location>
        <begin position="65"/>
        <end position="82"/>
    </location>
</feature>
<evidence type="ECO:0000256" key="6">
    <source>
        <dbReference type="ARBA" id="ARBA00022989"/>
    </source>
</evidence>
<feature type="transmembrane region" description="Helical" evidence="11">
    <location>
        <begin position="255"/>
        <end position="273"/>
    </location>
</feature>
<proteinExistence type="predicted"/>
<feature type="transmembrane region" description="Helical" evidence="11">
    <location>
        <begin position="368"/>
        <end position="386"/>
    </location>
</feature>
<dbReference type="Proteomes" id="UP000218209">
    <property type="component" value="Unassembled WGS sequence"/>
</dbReference>
<keyword evidence="3" id="KW-0050">Antiport</keyword>
<keyword evidence="7" id="KW-0915">Sodium</keyword>
<keyword evidence="5 11" id="KW-0812">Transmembrane</keyword>
<feature type="transmembrane region" description="Helical" evidence="11">
    <location>
        <begin position="406"/>
        <end position="426"/>
    </location>
</feature>
<evidence type="ECO:0000256" key="3">
    <source>
        <dbReference type="ARBA" id="ARBA00022449"/>
    </source>
</evidence>
<sequence>MLLLTMTVLLRLFNHHYVHLPSAIMMSLGSITCTGALLLVGLLPNVDMGFALAGLRDFLMNFPDLLLKYMLGFLLFAAAIEVDLRALRRIRTTVIALSVFTTAISCGIVSVLTWLLLRRICPMDFAWCLLFGAIVSPTDPVAVMSLLSAKPTLIPASTRYFVLGESLFNDAVGVVLYLVFVETVEKPDMPVVEVWRLFFRGFGLECLTGIGIGLVFSWLAYSAIQTLDDSLLEITISIVLVGNINLACNYFHASIPLASVTAGLFIGNYGVAYAMSDDTSALFHQLWKFLDETLNSVLFLLVGAADLFWNPQDIGLVPYAMVMVATIAISLFARIISVAAPLLSIVALEIVTGRRLRHRSVRYRGGTIAVLTWGGVRGGISIALALGVPDAFVKHAVPGHMTYGQLIFLMTFTLVVFSICGQGLLFETVVTLIEDMSYTFLPHGGLSTFKSSMSLAFDQESAVSVDGRDWALLPHSDSWADEEAGGAPAAAGRAAARGRQRSRQSILTLSWCLCARKSVLVVGRGAALGAT</sequence>
<dbReference type="Pfam" id="PF00999">
    <property type="entry name" value="Na_H_Exchanger"/>
    <property type="match status" value="1"/>
</dbReference>
<evidence type="ECO:0000256" key="7">
    <source>
        <dbReference type="ARBA" id="ARBA00023053"/>
    </source>
</evidence>
<evidence type="ECO:0000313" key="14">
    <source>
        <dbReference type="Proteomes" id="UP000218209"/>
    </source>
</evidence>
<dbReference type="Gene3D" id="6.10.140.1330">
    <property type="match status" value="1"/>
</dbReference>
<feature type="transmembrane region" description="Helical" evidence="11">
    <location>
        <begin position="160"/>
        <end position="181"/>
    </location>
</feature>
<dbReference type="GO" id="GO:0051453">
    <property type="term" value="P:regulation of intracellular pH"/>
    <property type="evidence" value="ECO:0007669"/>
    <property type="project" value="TreeGrafter"/>
</dbReference>
<evidence type="ECO:0000313" key="13">
    <source>
        <dbReference type="EMBL" id="OSX81354.1"/>
    </source>
</evidence>
<evidence type="ECO:0000259" key="12">
    <source>
        <dbReference type="Pfam" id="PF00999"/>
    </source>
</evidence>
<name>A0A1X6PKB6_PORUM</name>
<feature type="transmembrane region" description="Helical" evidence="11">
    <location>
        <begin position="94"/>
        <end position="117"/>
    </location>
</feature>
<organism evidence="13 14">
    <name type="scientific">Porphyra umbilicalis</name>
    <name type="common">Purple laver</name>
    <name type="synonym">Red alga</name>
    <dbReference type="NCBI Taxonomy" id="2786"/>
    <lineage>
        <taxon>Eukaryota</taxon>
        <taxon>Rhodophyta</taxon>
        <taxon>Bangiophyceae</taxon>
        <taxon>Bangiales</taxon>
        <taxon>Bangiaceae</taxon>
        <taxon>Porphyra</taxon>
    </lineage>
</organism>
<evidence type="ECO:0000256" key="5">
    <source>
        <dbReference type="ARBA" id="ARBA00022692"/>
    </source>
</evidence>
<feature type="transmembrane region" description="Helical" evidence="11">
    <location>
        <begin position="124"/>
        <end position="148"/>
    </location>
</feature>
<reference evidence="13 14" key="1">
    <citation type="submission" date="2017-03" db="EMBL/GenBank/DDBJ databases">
        <title>WGS assembly of Porphyra umbilicalis.</title>
        <authorList>
            <person name="Brawley S.H."/>
            <person name="Blouin N.A."/>
            <person name="Ficko-Blean E."/>
            <person name="Wheeler G.L."/>
            <person name="Lohr M."/>
            <person name="Goodson H.V."/>
            <person name="Jenkins J.W."/>
            <person name="Blaby-Haas C.E."/>
            <person name="Helliwell K.E."/>
            <person name="Chan C."/>
            <person name="Marriage T."/>
            <person name="Bhattacharya D."/>
            <person name="Klein A.S."/>
            <person name="Badis Y."/>
            <person name="Brodie J."/>
            <person name="Cao Y."/>
            <person name="Collen J."/>
            <person name="Dittami S.M."/>
            <person name="Gachon C.M."/>
            <person name="Green B.R."/>
            <person name="Karpowicz S."/>
            <person name="Kim J.W."/>
            <person name="Kudahl U."/>
            <person name="Lin S."/>
            <person name="Michel G."/>
            <person name="Mittag M."/>
            <person name="Olson B.J."/>
            <person name="Pangilinan J."/>
            <person name="Peng Y."/>
            <person name="Qiu H."/>
            <person name="Shu S."/>
            <person name="Singer J.T."/>
            <person name="Smith A.G."/>
            <person name="Sprecher B.N."/>
            <person name="Wagner V."/>
            <person name="Wang W."/>
            <person name="Wang Z.-Y."/>
            <person name="Yan J."/>
            <person name="Yarish C."/>
            <person name="Zoeuner-Riek S."/>
            <person name="Zhuang Y."/>
            <person name="Zou Y."/>
            <person name="Lindquist E.A."/>
            <person name="Grimwood J."/>
            <person name="Barry K."/>
            <person name="Rokhsar D.S."/>
            <person name="Schmutz J."/>
            <person name="Stiller J.W."/>
            <person name="Grossman A.R."/>
            <person name="Prochnik S.E."/>
        </authorList>
    </citation>
    <scope>NUCLEOTIDE SEQUENCE [LARGE SCALE GENOMIC DNA]</scope>
    <source>
        <strain evidence="13">4086291</strain>
    </source>
</reference>
<accession>A0A1X6PKB6</accession>
<dbReference type="GO" id="GO:0098719">
    <property type="term" value="P:sodium ion import across plasma membrane"/>
    <property type="evidence" value="ECO:0007669"/>
    <property type="project" value="TreeGrafter"/>
</dbReference>
<keyword evidence="6 11" id="KW-1133">Transmembrane helix</keyword>
<dbReference type="PANTHER" id="PTHR10110:SF195">
    <property type="entry name" value="NA(+)_H(+) ANTIPORTER NHAS2"/>
    <property type="match status" value="1"/>
</dbReference>
<dbReference type="InterPro" id="IPR006153">
    <property type="entry name" value="Cation/H_exchanger_TM"/>
</dbReference>
<dbReference type="GO" id="GO:0005886">
    <property type="term" value="C:plasma membrane"/>
    <property type="evidence" value="ECO:0007669"/>
    <property type="project" value="UniProtKB-SubCell"/>
</dbReference>
<keyword evidence="10" id="KW-0739">Sodium transport</keyword>
<feature type="transmembrane region" description="Helical" evidence="11">
    <location>
        <begin position="24"/>
        <end position="44"/>
    </location>
</feature>
<evidence type="ECO:0000256" key="4">
    <source>
        <dbReference type="ARBA" id="ARBA00022475"/>
    </source>
</evidence>
<dbReference type="GO" id="GO:0015385">
    <property type="term" value="F:sodium:proton antiporter activity"/>
    <property type="evidence" value="ECO:0007669"/>
    <property type="project" value="InterPro"/>
</dbReference>
<gene>
    <name evidence="13" type="ORF">BU14_0022s0073</name>
</gene>
<keyword evidence="4" id="KW-1003">Cell membrane</keyword>
<feature type="domain" description="Cation/H+ exchanger transmembrane" evidence="12">
    <location>
        <begin position="55"/>
        <end position="430"/>
    </location>
</feature>
<dbReference type="AlphaFoldDB" id="A0A1X6PKB6"/>
<keyword evidence="8" id="KW-0406">Ion transport</keyword>
<feature type="transmembrane region" description="Helical" evidence="11">
    <location>
        <begin position="202"/>
        <end position="224"/>
    </location>
</feature>
<keyword evidence="14" id="KW-1185">Reference proteome</keyword>
<dbReference type="InterPro" id="IPR018422">
    <property type="entry name" value="Cation/H_exchanger_CPA1"/>
</dbReference>
<evidence type="ECO:0000256" key="9">
    <source>
        <dbReference type="ARBA" id="ARBA00023136"/>
    </source>
</evidence>
<keyword evidence="2" id="KW-0813">Transport</keyword>
<comment type="subcellular location">
    <subcellularLocation>
        <location evidence="1">Cell membrane</location>
        <topology evidence="1">Multi-pass membrane protein</topology>
    </subcellularLocation>
</comment>